<keyword evidence="7 10" id="KW-0418">Kinase</keyword>
<feature type="domain" description="Signal transduction histidine kinase HWE region" evidence="9">
    <location>
        <begin position="319"/>
        <end position="401"/>
    </location>
</feature>
<evidence type="ECO:0000256" key="2">
    <source>
        <dbReference type="ARBA" id="ARBA00012438"/>
    </source>
</evidence>
<dbReference type="Gene3D" id="3.30.565.10">
    <property type="entry name" value="Histidine kinase-like ATPase, C-terminal domain"/>
    <property type="match status" value="1"/>
</dbReference>
<protein>
    <recommendedName>
        <fullName evidence="3">Blue-light-activated histidine kinase</fullName>
        <ecNumber evidence="2">2.7.13.3</ecNumber>
    </recommendedName>
</protein>
<dbReference type="GO" id="GO:0005524">
    <property type="term" value="F:ATP binding"/>
    <property type="evidence" value="ECO:0007669"/>
    <property type="project" value="UniProtKB-KW"/>
</dbReference>
<name>A0A562PFX7_9HYPH</name>
<organism evidence="10 11">
    <name type="scientific">Mesorhizobium tianshanense</name>
    <dbReference type="NCBI Taxonomy" id="39844"/>
    <lineage>
        <taxon>Bacteria</taxon>
        <taxon>Pseudomonadati</taxon>
        <taxon>Pseudomonadota</taxon>
        <taxon>Alphaproteobacteria</taxon>
        <taxon>Hyphomicrobiales</taxon>
        <taxon>Phyllobacteriaceae</taxon>
        <taxon>Mesorhizobium</taxon>
    </lineage>
</organism>
<sequence length="510" mass="55605">MDSRVEKKPNLPVDVLSVLRAQDRLAVLHGLDALDTAADPDFDHISGLAAAVMQVPIALVTLLAVERQWFKSCVGLDETEAATDTSFCAYAIAAGDEPMVVTDAAADTRFSASPLVIGKHHVRFYAGVAIVVAGARIGTLCVFDRKPRASPSAAKLGQLTALASLAASLFALKDATRNGASAAAALAREQKRRAIALDAASLASWAWDIHTDMIECDVRLSELFGLPRSNRLRARDIVAAIDPRDVYQTETRFRDALTSGDDYFGEYRVKGFSPPRWVATRGRVIERDGDGKPTLIFGVNYDVTERKLGDERQRLLLRELNHRVMNTLATVQALATQTVRHAHRPSEFLEAFSARLQALGAAHSLLSDREWRGIGIRELVQVEVKPFDTAEQPRMTISGADLLLSPDQAVGLGLILHELASNALQYGSLSAAAGKVDLDWKARGRKGARRLVLTWRESGGPEVASPERYGFGSILIRRSLAKVISSEVIHEFRPEGVFAEISMPLEDLSK</sequence>
<dbReference type="InterPro" id="IPR035965">
    <property type="entry name" value="PAS-like_dom_sf"/>
</dbReference>
<dbReference type="Proteomes" id="UP000317122">
    <property type="component" value="Unassembled WGS sequence"/>
</dbReference>
<comment type="caution">
    <text evidence="10">The sequence shown here is derived from an EMBL/GenBank/DDBJ whole genome shotgun (WGS) entry which is preliminary data.</text>
</comment>
<keyword evidence="11" id="KW-1185">Reference proteome</keyword>
<accession>A0A562PFX7</accession>
<dbReference type="InterPro" id="IPR011102">
    <property type="entry name" value="Sig_transdc_His_kinase_HWE"/>
</dbReference>
<dbReference type="Pfam" id="PF01590">
    <property type="entry name" value="GAF"/>
    <property type="match status" value="1"/>
</dbReference>
<dbReference type="EC" id="2.7.13.3" evidence="2"/>
<dbReference type="Gene3D" id="2.10.70.100">
    <property type="match status" value="1"/>
</dbReference>
<proteinExistence type="predicted"/>
<dbReference type="OrthoDB" id="341208at2"/>
<dbReference type="SUPFAM" id="SSF55781">
    <property type="entry name" value="GAF domain-like"/>
    <property type="match status" value="1"/>
</dbReference>
<gene>
    <name evidence="10" type="ORF">IQ26_00195</name>
</gene>
<evidence type="ECO:0000256" key="7">
    <source>
        <dbReference type="ARBA" id="ARBA00022777"/>
    </source>
</evidence>
<dbReference type="GO" id="GO:0004673">
    <property type="term" value="F:protein histidine kinase activity"/>
    <property type="evidence" value="ECO:0007669"/>
    <property type="project" value="UniProtKB-EC"/>
</dbReference>
<evidence type="ECO:0000256" key="1">
    <source>
        <dbReference type="ARBA" id="ARBA00000085"/>
    </source>
</evidence>
<evidence type="ECO:0000256" key="4">
    <source>
        <dbReference type="ARBA" id="ARBA00022553"/>
    </source>
</evidence>
<dbReference type="Gene3D" id="3.30.450.20">
    <property type="entry name" value="PAS domain"/>
    <property type="match status" value="1"/>
</dbReference>
<evidence type="ECO:0000313" key="10">
    <source>
        <dbReference type="EMBL" id="TWI43233.1"/>
    </source>
</evidence>
<dbReference type="SUPFAM" id="SSF55785">
    <property type="entry name" value="PYP-like sensor domain (PAS domain)"/>
    <property type="match status" value="1"/>
</dbReference>
<keyword evidence="5" id="KW-0808">Transferase</keyword>
<dbReference type="Pfam" id="PF08447">
    <property type="entry name" value="PAS_3"/>
    <property type="match status" value="1"/>
</dbReference>
<dbReference type="InterPro" id="IPR036890">
    <property type="entry name" value="HATPase_C_sf"/>
</dbReference>
<dbReference type="InterPro" id="IPR013655">
    <property type="entry name" value="PAS_fold_3"/>
</dbReference>
<evidence type="ECO:0000256" key="8">
    <source>
        <dbReference type="ARBA" id="ARBA00022840"/>
    </source>
</evidence>
<evidence type="ECO:0000259" key="9">
    <source>
        <dbReference type="SMART" id="SM00911"/>
    </source>
</evidence>
<dbReference type="InterPro" id="IPR003018">
    <property type="entry name" value="GAF"/>
</dbReference>
<dbReference type="PANTHER" id="PTHR41523">
    <property type="entry name" value="TWO-COMPONENT SYSTEM SENSOR PROTEIN"/>
    <property type="match status" value="1"/>
</dbReference>
<dbReference type="SMART" id="SM00911">
    <property type="entry name" value="HWE_HK"/>
    <property type="match status" value="1"/>
</dbReference>
<dbReference type="Pfam" id="PF07536">
    <property type="entry name" value="HWE_HK"/>
    <property type="match status" value="1"/>
</dbReference>
<evidence type="ECO:0000313" key="11">
    <source>
        <dbReference type="Proteomes" id="UP000317122"/>
    </source>
</evidence>
<evidence type="ECO:0000256" key="3">
    <source>
        <dbReference type="ARBA" id="ARBA00021740"/>
    </source>
</evidence>
<dbReference type="EMBL" id="VLKT01000001">
    <property type="protein sequence ID" value="TWI43233.1"/>
    <property type="molecule type" value="Genomic_DNA"/>
</dbReference>
<dbReference type="CDD" id="cd00130">
    <property type="entry name" value="PAS"/>
    <property type="match status" value="1"/>
</dbReference>
<dbReference type="InterPro" id="IPR029016">
    <property type="entry name" value="GAF-like_dom_sf"/>
</dbReference>
<dbReference type="InterPro" id="IPR000014">
    <property type="entry name" value="PAS"/>
</dbReference>
<keyword evidence="6" id="KW-0547">Nucleotide-binding</keyword>
<dbReference type="AlphaFoldDB" id="A0A562PFX7"/>
<evidence type="ECO:0000256" key="5">
    <source>
        <dbReference type="ARBA" id="ARBA00022679"/>
    </source>
</evidence>
<comment type="catalytic activity">
    <reaction evidence="1">
        <text>ATP + protein L-histidine = ADP + protein N-phospho-L-histidine.</text>
        <dbReference type="EC" id="2.7.13.3"/>
    </reaction>
</comment>
<dbReference type="PANTHER" id="PTHR41523:SF7">
    <property type="entry name" value="HISTIDINE KINASE"/>
    <property type="match status" value="1"/>
</dbReference>
<reference evidence="10 11" key="1">
    <citation type="journal article" date="2015" name="Stand. Genomic Sci.">
        <title>Genomic Encyclopedia of Bacterial and Archaeal Type Strains, Phase III: the genomes of soil and plant-associated and newly described type strains.</title>
        <authorList>
            <person name="Whitman W.B."/>
            <person name="Woyke T."/>
            <person name="Klenk H.P."/>
            <person name="Zhou Y."/>
            <person name="Lilburn T.G."/>
            <person name="Beck B.J."/>
            <person name="De Vos P."/>
            <person name="Vandamme P."/>
            <person name="Eisen J.A."/>
            <person name="Garrity G."/>
            <person name="Hugenholtz P."/>
            <person name="Kyrpides N.C."/>
        </authorList>
    </citation>
    <scope>NUCLEOTIDE SEQUENCE [LARGE SCALE GENOMIC DNA]</scope>
    <source>
        <strain evidence="10 11">CGMCC 1.2546</strain>
    </source>
</reference>
<keyword evidence="4" id="KW-0597">Phosphoprotein</keyword>
<evidence type="ECO:0000256" key="6">
    <source>
        <dbReference type="ARBA" id="ARBA00022741"/>
    </source>
</evidence>
<keyword evidence="8" id="KW-0067">ATP-binding</keyword>
<dbReference type="RefSeq" id="WP_145711621.1">
    <property type="nucleotide sequence ID" value="NZ_BSPF01000102.1"/>
</dbReference>
<dbReference type="Gene3D" id="3.30.450.40">
    <property type="match status" value="1"/>
</dbReference>